<dbReference type="KEGG" id="xfh:XFHB_13580"/>
<proteinExistence type="predicted"/>
<accession>A0ABD7BYL0</accession>
<feature type="transmembrane region" description="Helical" evidence="1">
    <location>
        <begin position="125"/>
        <end position="141"/>
    </location>
</feature>
<keyword evidence="1" id="KW-0472">Membrane</keyword>
<evidence type="ECO:0000256" key="1">
    <source>
        <dbReference type="SAM" id="Phobius"/>
    </source>
</evidence>
<organism evidence="2 3">
    <name type="scientific">Xylella fastidiosa</name>
    <dbReference type="NCBI Taxonomy" id="2371"/>
    <lineage>
        <taxon>Bacteria</taxon>
        <taxon>Pseudomonadati</taxon>
        <taxon>Pseudomonadota</taxon>
        <taxon>Gammaproteobacteria</taxon>
        <taxon>Lysobacterales</taxon>
        <taxon>Lysobacteraceae</taxon>
        <taxon>Xylella</taxon>
    </lineage>
</organism>
<reference evidence="3" key="1">
    <citation type="submission" date="2014-11" db="EMBL/GenBank/DDBJ databases">
        <title>Xylella fastidiosa Hib4 Genome Sequencing.</title>
        <authorList>
            <person name="Pierry P.M."/>
            <person name="da Silva A.M."/>
        </authorList>
    </citation>
    <scope>NUCLEOTIDE SEQUENCE [LARGE SCALE GENOMIC DNA]</scope>
    <source>
        <strain evidence="3">Hib4</strain>
    </source>
</reference>
<evidence type="ECO:0000313" key="2">
    <source>
        <dbReference type="EMBL" id="QPB72687.1"/>
    </source>
</evidence>
<dbReference type="RefSeq" id="WP_157293247.1">
    <property type="nucleotide sequence ID" value="NZ_CP009885.1"/>
</dbReference>
<feature type="transmembrane region" description="Helical" evidence="1">
    <location>
        <begin position="98"/>
        <end position="119"/>
    </location>
</feature>
<keyword evidence="1" id="KW-0812">Transmembrane</keyword>
<keyword evidence="1" id="KW-1133">Transmembrane helix</keyword>
<gene>
    <name evidence="2" type="ORF">XFHB_13580</name>
</gene>
<feature type="transmembrane region" description="Helical" evidence="1">
    <location>
        <begin position="162"/>
        <end position="179"/>
    </location>
</feature>
<sequence length="416" mass="46554">MIKIFYFFIKNNFCRFFKRKSYVEKVTEFFDHLKQYSPSSSDWVVELERRAYKKQPEWQADADSYLHGLVAAGALSTDAAASCRKHLTPCISESIRHLILWPLAWVVIIATMTVARLALVANQPFLIVLVLLTAVASGVWASMRPSLNRYSNSRKRRWDKPLVVAVCTILIPVVIYEFTETVGFMVQQASIKQFNADRSAFMTDPQGFPMLHKLAREQYGVEVMLGDAEQSWAYTTLMVPGASVASMRTGPGYCVLNFHKSNVLNGFKPSSQVDSVTWVQGVMMHEFAHCLDGSRDMPAFGQKAVGVRSVAPSDAPNVKDIQSLVEAGTRPTTQLWGESVADIMAVGFWKLAAPHAAHELAAELRQKRADAKHDTTHATMCWIDFANQATPPSSTGELFEWADKLRNQAPCQPMRI</sequence>
<name>A0ABD7BYL0_XYLFS</name>
<dbReference type="EMBL" id="CP009885">
    <property type="protein sequence ID" value="QPB72687.1"/>
    <property type="molecule type" value="Genomic_DNA"/>
</dbReference>
<dbReference type="AlphaFoldDB" id="A0ABD7BYL0"/>
<protein>
    <submittedName>
        <fullName evidence="2">Uncharacterized protein</fullName>
    </submittedName>
</protein>
<evidence type="ECO:0000313" key="3">
    <source>
        <dbReference type="Proteomes" id="UP000196980"/>
    </source>
</evidence>
<dbReference type="Proteomes" id="UP000196980">
    <property type="component" value="Chromosome"/>
</dbReference>